<evidence type="ECO:0000256" key="3">
    <source>
        <dbReference type="ARBA" id="ARBA00005663"/>
    </source>
</evidence>
<keyword evidence="14" id="KW-0378">Hydrolase</keyword>
<dbReference type="InterPro" id="IPR028878">
    <property type="entry name" value="RNase_E"/>
</dbReference>
<feature type="compositionally biased region" description="Low complexity" evidence="20">
    <location>
        <begin position="695"/>
        <end position="721"/>
    </location>
</feature>
<evidence type="ECO:0000256" key="6">
    <source>
        <dbReference type="ARBA" id="ARBA00022490"/>
    </source>
</evidence>
<protein>
    <recommendedName>
        <fullName evidence="4">Ribonuclease G</fullName>
    </recommendedName>
</protein>
<evidence type="ECO:0000256" key="19">
    <source>
        <dbReference type="ARBA" id="ARBA00023436"/>
    </source>
</evidence>
<comment type="subcellular location">
    <subcellularLocation>
        <location evidence="2">Cytoplasm</location>
    </subcellularLocation>
</comment>
<feature type="domain" description="S1 motif" evidence="21">
    <location>
        <begin position="39"/>
        <end position="118"/>
    </location>
</feature>
<dbReference type="Pfam" id="PF20833">
    <property type="entry name" value="RNase_E_G_Thio"/>
    <property type="match status" value="1"/>
</dbReference>
<keyword evidence="8" id="KW-0698">rRNA processing</keyword>
<dbReference type="InterPro" id="IPR003029">
    <property type="entry name" value="S1_domain"/>
</dbReference>
<keyword evidence="11" id="KW-0479">Metal-binding</keyword>
<keyword evidence="9" id="KW-0819">tRNA processing</keyword>
<feature type="region of interest" description="Disordered" evidence="20">
    <location>
        <begin position="872"/>
        <end position="1007"/>
    </location>
</feature>
<feature type="compositionally biased region" description="Low complexity" evidence="20">
    <location>
        <begin position="799"/>
        <end position="827"/>
    </location>
</feature>
<dbReference type="Pfam" id="PF00575">
    <property type="entry name" value="S1"/>
    <property type="match status" value="1"/>
</dbReference>
<evidence type="ECO:0000256" key="9">
    <source>
        <dbReference type="ARBA" id="ARBA00022694"/>
    </source>
</evidence>
<dbReference type="NCBIfam" id="TIGR00757">
    <property type="entry name" value="RNaseEG"/>
    <property type="match status" value="1"/>
</dbReference>
<evidence type="ECO:0000256" key="4">
    <source>
        <dbReference type="ARBA" id="ARBA00017719"/>
    </source>
</evidence>
<feature type="region of interest" description="Disordered" evidence="20">
    <location>
        <begin position="583"/>
        <end position="852"/>
    </location>
</feature>
<evidence type="ECO:0000256" key="2">
    <source>
        <dbReference type="ARBA" id="ARBA00004496"/>
    </source>
</evidence>
<dbReference type="Pfam" id="PF10150">
    <property type="entry name" value="RNase_E_G"/>
    <property type="match status" value="1"/>
</dbReference>
<evidence type="ECO:0000313" key="22">
    <source>
        <dbReference type="EMBL" id="KZV14891.1"/>
    </source>
</evidence>
<gene>
    <name evidence="22" type="ORF">F511_08531</name>
</gene>
<dbReference type="PROSITE" id="PS50126">
    <property type="entry name" value="S1"/>
    <property type="match status" value="1"/>
</dbReference>
<evidence type="ECO:0000256" key="15">
    <source>
        <dbReference type="ARBA" id="ARBA00022833"/>
    </source>
</evidence>
<dbReference type="PANTHER" id="PTHR30001">
    <property type="entry name" value="RIBONUCLEASE"/>
    <property type="match status" value="1"/>
</dbReference>
<evidence type="ECO:0000256" key="20">
    <source>
        <dbReference type="SAM" id="MobiDB-lite"/>
    </source>
</evidence>
<keyword evidence="6" id="KW-0963">Cytoplasm</keyword>
<dbReference type="SUPFAM" id="SSF50249">
    <property type="entry name" value="Nucleic acid-binding proteins"/>
    <property type="match status" value="1"/>
</dbReference>
<dbReference type="GO" id="GO:0008995">
    <property type="term" value="F:ribonuclease E activity"/>
    <property type="evidence" value="ECO:0007669"/>
    <property type="project" value="InterPro"/>
</dbReference>
<dbReference type="PANTHER" id="PTHR30001:SF1">
    <property type="entry name" value="RIBONUCLEASE E_G-LIKE PROTEIN, CHLOROPLASTIC"/>
    <property type="match status" value="1"/>
</dbReference>
<keyword evidence="5" id="KW-1003">Cell membrane</keyword>
<feature type="region of interest" description="Disordered" evidence="20">
    <location>
        <begin position="537"/>
        <end position="560"/>
    </location>
</feature>
<dbReference type="InterPro" id="IPR004659">
    <property type="entry name" value="RNase_E/G"/>
</dbReference>
<evidence type="ECO:0000256" key="11">
    <source>
        <dbReference type="ARBA" id="ARBA00022723"/>
    </source>
</evidence>
<feature type="compositionally biased region" description="Low complexity" evidence="20">
    <location>
        <begin position="633"/>
        <end position="646"/>
    </location>
</feature>
<evidence type="ECO:0000256" key="12">
    <source>
        <dbReference type="ARBA" id="ARBA00022730"/>
    </source>
</evidence>
<sequence>MKRMLINATQREELRVAIVDGQNLYDLDIEIPSREQKKANIYKGRITRVEQSLEACFVDYGAERHGFLPLKEIAEQYFAPGLNPHKSGIRELLKEGQEVVVQVEKEERGNKGAALTTFISLAGRYMVLMPNNPKAGGVSRRIEGEDRQALKEALEHVTVPDDVGLIVRTAGLGRDAEELQWDLDYLLTLWRSISKAASERKAPFLIYQESKLFIRALRDYLRSDIGEILIDEESLYEDAREFMQQVMPTSLRKLKLYKDDTPLFSRYQIETQIESAFDRQVRLPSGGSIVIDQTEALTAIDINSAKATKGSDIEETAFNTNLEAAVEIARQCRIRDAGGLIVIDFIDMDSPRHQREVEDKLKDALKLDRARVQVGRISRFGLLEMSRQRLRPSLGEATQIVCPRCEGHGQIRGVESLALSTLRLIEEHAMKDNTGQVLVQAPPTVANFLLNEKRASVVEIELRHKAHVVIVADEKLETPHIQIQRIKEADMGEHSKPSYERLTAVEATPLPKMGQTLGSNEQPAVSGIVPATPAPVREEAPAPAQAAPRRPSAPAPAVAAPSGGIISRLFGWFRTGAAATAAATPAAAPSNGGDKGPARGNRQQQQRRDERNRNAQGGNRQRRDGATPSTKPNTQQNAQQNRNNRQSGNEGAPRSAQANAQAPKQERQQQSRGNAAENNKPAQAERAERKPAAAPPAVAAAAAAKPEAQAPRPVPATAPAEPVEETKLAALPAADSQETPDAATGDADGPPRRRRGRRGGRRRRRHDEAAGTMPNADQVVELDDEDRVEAEAATDAKPEATPASTDAAATAAVTEAPAAEAAAQAPASPAPAAPRANPVPRSAPVQAERHEPARVVLTEAPLAAAVATAFSLPPLPPIPEKPAMPASGTPVAETVRQAEANPAAGETDPPRKSAPSIAIVEEQDSADTAAPIQAATPAASTEPPAEAPRAPVNGHGAVSPVATQPRQGDLLGHADATGATPPLQPAPRPVDASAEPEEEDPRQDAAP</sequence>
<evidence type="ECO:0000256" key="14">
    <source>
        <dbReference type="ARBA" id="ARBA00022801"/>
    </source>
</evidence>
<dbReference type="InterPro" id="IPR048583">
    <property type="entry name" value="RNase_E_G_thioredoxin-like"/>
</dbReference>
<dbReference type="Proteomes" id="UP000250235">
    <property type="component" value="Unassembled WGS sequence"/>
</dbReference>
<proteinExistence type="inferred from homology"/>
<dbReference type="OrthoDB" id="6123450at2759"/>
<evidence type="ECO:0000256" key="18">
    <source>
        <dbReference type="ARBA" id="ARBA00023136"/>
    </source>
</evidence>
<dbReference type="SMART" id="SM00316">
    <property type="entry name" value="S1"/>
    <property type="match status" value="1"/>
</dbReference>
<keyword evidence="17" id="KW-0694">RNA-binding</keyword>
<dbReference type="Gene3D" id="3.40.1260.20">
    <property type="entry name" value="Ribonuclease E, catalytic domain"/>
    <property type="match status" value="1"/>
</dbReference>
<evidence type="ECO:0000256" key="17">
    <source>
        <dbReference type="ARBA" id="ARBA00022884"/>
    </source>
</evidence>
<evidence type="ECO:0000256" key="16">
    <source>
        <dbReference type="ARBA" id="ARBA00022842"/>
    </source>
</evidence>
<evidence type="ECO:0000256" key="8">
    <source>
        <dbReference type="ARBA" id="ARBA00022552"/>
    </source>
</evidence>
<feature type="compositionally biased region" description="Basic residues" evidence="20">
    <location>
        <begin position="752"/>
        <end position="765"/>
    </location>
</feature>
<reference evidence="22 23" key="1">
    <citation type="journal article" date="2015" name="Proc. Natl. Acad. Sci. U.S.A.">
        <title>The resurrection genome of Boea hygrometrica: A blueprint for survival of dehydration.</title>
        <authorList>
            <person name="Xiao L."/>
            <person name="Yang G."/>
            <person name="Zhang L."/>
            <person name="Yang X."/>
            <person name="Zhao S."/>
            <person name="Ji Z."/>
            <person name="Zhou Q."/>
            <person name="Hu M."/>
            <person name="Wang Y."/>
            <person name="Chen M."/>
            <person name="Xu Y."/>
            <person name="Jin H."/>
            <person name="Xiao X."/>
            <person name="Hu G."/>
            <person name="Bao F."/>
            <person name="Hu Y."/>
            <person name="Wan P."/>
            <person name="Li L."/>
            <person name="Deng X."/>
            <person name="Kuang T."/>
            <person name="Xiang C."/>
            <person name="Zhu J.K."/>
            <person name="Oliver M.J."/>
            <person name="He Y."/>
        </authorList>
    </citation>
    <scope>NUCLEOTIDE SEQUENCE [LARGE SCALE GENOMIC DNA]</scope>
    <source>
        <strain evidence="23">cv. XS01</strain>
    </source>
</reference>
<dbReference type="InterPro" id="IPR012340">
    <property type="entry name" value="NA-bd_OB-fold"/>
</dbReference>
<keyword evidence="18" id="KW-0472">Membrane</keyword>
<name>A0A2Z7A0Q7_9LAMI</name>
<dbReference type="AlphaFoldDB" id="A0A2Z7A0Q7"/>
<dbReference type="CDD" id="cd04453">
    <property type="entry name" value="S1_RNase_E"/>
    <property type="match status" value="1"/>
</dbReference>
<feature type="compositionally biased region" description="Pro residues" evidence="20">
    <location>
        <begin position="873"/>
        <end position="882"/>
    </location>
</feature>
<evidence type="ECO:0000313" key="23">
    <source>
        <dbReference type="Proteomes" id="UP000250235"/>
    </source>
</evidence>
<accession>A0A2Z7A0Q7</accession>
<dbReference type="GO" id="GO:0005737">
    <property type="term" value="C:cytoplasm"/>
    <property type="evidence" value="ECO:0007669"/>
    <property type="project" value="UniProtKB-SubCell"/>
</dbReference>
<keyword evidence="7" id="KW-0997">Cell inner membrane</keyword>
<dbReference type="EMBL" id="KV020168">
    <property type="protein sequence ID" value="KZV14891.1"/>
    <property type="molecule type" value="Genomic_DNA"/>
</dbReference>
<evidence type="ECO:0000256" key="10">
    <source>
        <dbReference type="ARBA" id="ARBA00022722"/>
    </source>
</evidence>
<comment type="similarity">
    <text evidence="3">Belongs to the RNase E/G family. RNase G subfamily.</text>
</comment>
<evidence type="ECO:0000256" key="13">
    <source>
        <dbReference type="ARBA" id="ARBA00022759"/>
    </source>
</evidence>
<keyword evidence="10" id="KW-0540">Nuclease</keyword>
<organism evidence="22 23">
    <name type="scientific">Dorcoceras hygrometricum</name>
    <dbReference type="NCBI Taxonomy" id="472368"/>
    <lineage>
        <taxon>Eukaryota</taxon>
        <taxon>Viridiplantae</taxon>
        <taxon>Streptophyta</taxon>
        <taxon>Embryophyta</taxon>
        <taxon>Tracheophyta</taxon>
        <taxon>Spermatophyta</taxon>
        <taxon>Magnoliopsida</taxon>
        <taxon>eudicotyledons</taxon>
        <taxon>Gunneridae</taxon>
        <taxon>Pentapetalae</taxon>
        <taxon>asterids</taxon>
        <taxon>lamiids</taxon>
        <taxon>Lamiales</taxon>
        <taxon>Gesneriaceae</taxon>
        <taxon>Didymocarpoideae</taxon>
        <taxon>Trichosporeae</taxon>
        <taxon>Loxocarpinae</taxon>
        <taxon>Dorcoceras</taxon>
    </lineage>
</organism>
<keyword evidence="16" id="KW-0460">Magnesium</keyword>
<evidence type="ECO:0000259" key="21">
    <source>
        <dbReference type="PROSITE" id="PS50126"/>
    </source>
</evidence>
<dbReference type="HAMAP" id="MF_00970">
    <property type="entry name" value="RNase_E"/>
    <property type="match status" value="1"/>
</dbReference>
<comment type="cofactor">
    <cofactor evidence="1">
        <name>Mg(2+)</name>
        <dbReference type="ChEBI" id="CHEBI:18420"/>
    </cofactor>
</comment>
<keyword evidence="13" id="KW-0255">Endonuclease</keyword>
<dbReference type="Gene3D" id="2.40.50.140">
    <property type="entry name" value="Nucleic acid-binding proteins"/>
    <property type="match status" value="1"/>
</dbReference>
<dbReference type="GO" id="GO:0008033">
    <property type="term" value="P:tRNA processing"/>
    <property type="evidence" value="ECO:0007669"/>
    <property type="project" value="UniProtKB-KW"/>
</dbReference>
<dbReference type="GO" id="GO:0019843">
    <property type="term" value="F:rRNA binding"/>
    <property type="evidence" value="ECO:0007669"/>
    <property type="project" value="UniProtKB-KW"/>
</dbReference>
<dbReference type="FunFam" id="2.40.50.140:FF:000040">
    <property type="entry name" value="Ribonuclease E"/>
    <property type="match status" value="1"/>
</dbReference>
<evidence type="ECO:0000256" key="5">
    <source>
        <dbReference type="ARBA" id="ARBA00022475"/>
    </source>
</evidence>
<dbReference type="GO" id="GO:0006364">
    <property type="term" value="P:rRNA processing"/>
    <property type="evidence" value="ECO:0007669"/>
    <property type="project" value="UniProtKB-KW"/>
</dbReference>
<keyword evidence="23" id="KW-1185">Reference proteome</keyword>
<dbReference type="GO" id="GO:0046872">
    <property type="term" value="F:metal ion binding"/>
    <property type="evidence" value="ECO:0007669"/>
    <property type="project" value="UniProtKB-KW"/>
</dbReference>
<comment type="function">
    <text evidence="19">Involved in intercistronic processing of primary transcripts from chloroplast operons. The endonucleolytic activity of the enzyme depends on the number of phosphates at the 5' end, is inhibited by structured RNA, and preferentially cleaves A/U-rich sequences.</text>
</comment>
<dbReference type="InterPro" id="IPR019307">
    <property type="entry name" value="RNA-bd_AU-1/RNase_E/G"/>
</dbReference>
<feature type="compositionally biased region" description="Low complexity" evidence="20">
    <location>
        <begin position="833"/>
        <end position="845"/>
    </location>
</feature>
<evidence type="ECO:0000256" key="7">
    <source>
        <dbReference type="ARBA" id="ARBA00022519"/>
    </source>
</evidence>
<evidence type="ECO:0000256" key="1">
    <source>
        <dbReference type="ARBA" id="ARBA00001946"/>
    </source>
</evidence>
<keyword evidence="12" id="KW-0699">rRNA-binding</keyword>
<feature type="compositionally biased region" description="Low complexity" evidence="20">
    <location>
        <begin position="926"/>
        <end position="951"/>
    </location>
</feature>
<keyword evidence="15" id="KW-0862">Zinc</keyword>